<gene>
    <name evidence="2" type="ORF">DFP75_102123</name>
</gene>
<evidence type="ECO:0000313" key="2">
    <source>
        <dbReference type="EMBL" id="PYF83033.1"/>
    </source>
</evidence>
<dbReference type="PROSITE" id="PS50297">
    <property type="entry name" value="ANK_REP_REGION"/>
    <property type="match status" value="3"/>
</dbReference>
<evidence type="ECO:0000313" key="3">
    <source>
        <dbReference type="Proteomes" id="UP000247551"/>
    </source>
</evidence>
<dbReference type="Proteomes" id="UP000247551">
    <property type="component" value="Unassembled WGS sequence"/>
</dbReference>
<dbReference type="PANTHER" id="PTHR24118">
    <property type="entry name" value="POTE ANKYRIN DOMAIN"/>
    <property type="match status" value="1"/>
</dbReference>
<keyword evidence="3" id="KW-1185">Reference proteome</keyword>
<dbReference type="PROSITE" id="PS50088">
    <property type="entry name" value="ANK_REPEAT"/>
    <property type="match status" value="3"/>
</dbReference>
<feature type="repeat" description="ANK" evidence="1">
    <location>
        <begin position="215"/>
        <end position="241"/>
    </location>
</feature>
<accession>A0A318V4R8</accession>
<name>A0A318V4R8_9GAMM</name>
<dbReference type="Gene3D" id="1.25.40.20">
    <property type="entry name" value="Ankyrin repeat-containing domain"/>
    <property type="match status" value="1"/>
</dbReference>
<dbReference type="EMBL" id="QKLW01000002">
    <property type="protein sequence ID" value="PYF83033.1"/>
    <property type="molecule type" value="Genomic_DNA"/>
</dbReference>
<reference evidence="2 3" key="1">
    <citation type="submission" date="2018-06" db="EMBL/GenBank/DDBJ databases">
        <title>Genomic Encyclopedia of Type Strains, Phase III (KMG-III): the genomes of soil and plant-associated and newly described type strains.</title>
        <authorList>
            <person name="Whitman W."/>
        </authorList>
    </citation>
    <scope>NUCLEOTIDE SEQUENCE [LARGE SCALE GENOMIC DNA]</scope>
    <source>
        <strain evidence="2 3">CECT 7730</strain>
    </source>
</reference>
<dbReference type="PANTHER" id="PTHR24118:SF99">
    <property type="entry name" value="POTE ANKYRIN DOMAIN FAMILY MEMBER 3C-RELATED"/>
    <property type="match status" value="1"/>
</dbReference>
<dbReference type="SMART" id="SM00248">
    <property type="entry name" value="ANK"/>
    <property type="match status" value="4"/>
</dbReference>
<keyword evidence="1" id="KW-0040">ANK repeat</keyword>
<dbReference type="PROSITE" id="PS51257">
    <property type="entry name" value="PROKAR_LIPOPROTEIN"/>
    <property type="match status" value="1"/>
</dbReference>
<protein>
    <submittedName>
        <fullName evidence="2">Ankyrin repeat protein</fullName>
    </submittedName>
</protein>
<dbReference type="InterPro" id="IPR036770">
    <property type="entry name" value="Ankyrin_rpt-contain_sf"/>
</dbReference>
<comment type="caution">
    <text evidence="2">The sequence shown here is derived from an EMBL/GenBank/DDBJ whole genome shotgun (WGS) entry which is preliminary data.</text>
</comment>
<organism evidence="2 3">
    <name type="scientific">Marinomonas alcarazii</name>
    <dbReference type="NCBI Taxonomy" id="491949"/>
    <lineage>
        <taxon>Bacteria</taxon>
        <taxon>Pseudomonadati</taxon>
        <taxon>Pseudomonadota</taxon>
        <taxon>Gammaproteobacteria</taxon>
        <taxon>Oceanospirillales</taxon>
        <taxon>Oceanospirillaceae</taxon>
        <taxon>Marinomonas</taxon>
    </lineage>
</organism>
<sequence>MIKHWPLWIKIFFLCVIISGCASRKPYVEPIEPSSVLKSAVISGDKVAFDNELSRLLSTVGSSGIQAGAVGEAIDRNRTDMLTAMLAAGINPNGRLVNGASFLWEASKVGNVEAIQLLIAAGADVEYKTMIMSNIGFAVNENSPLLIAAERGHTLAIADLLAAGANPNVVATGGSTTSRQSPLHRIFSVYNKSDTILQMDMLLAAGANIDYSDDNGMTALMHAARKCNTDAISYLLSHGADAYSPRIGKYSTLDYAIDKCGDGSKAASLIRQGGGTLNKSTSDDDGLFGKVFATAVIGGIAVSSGISADDAAQVMTATAKDIWSEEGEKNSLATLQQSLAQTSQIPDPAKRAVVERRLYAPKLFAANKEAIEVVRNKQLKQAGSSVANDDSCQSMSANIQAIKGSSDPSLQASYGHLKNVYDESCGAAGKASRTSIKENYFFLVGKGELADCGKSNEDQVELLCLNAKSYYLEYSKQAGNSASKATLDGLYNAHESSARLYIKYIERLRIN</sequence>
<evidence type="ECO:0000256" key="1">
    <source>
        <dbReference type="PROSITE-ProRule" id="PRU00023"/>
    </source>
</evidence>
<proteinExistence type="predicted"/>
<dbReference type="Pfam" id="PF12796">
    <property type="entry name" value="Ank_2"/>
    <property type="match status" value="1"/>
</dbReference>
<feature type="repeat" description="ANK" evidence="1">
    <location>
        <begin position="140"/>
        <end position="172"/>
    </location>
</feature>
<dbReference type="SUPFAM" id="SSF48403">
    <property type="entry name" value="Ankyrin repeat"/>
    <property type="match status" value="1"/>
</dbReference>
<dbReference type="InterPro" id="IPR002110">
    <property type="entry name" value="Ankyrin_rpt"/>
</dbReference>
<dbReference type="AlphaFoldDB" id="A0A318V4R8"/>
<feature type="repeat" description="ANK" evidence="1">
    <location>
        <begin position="98"/>
        <end position="130"/>
    </location>
</feature>